<proteinExistence type="predicted"/>
<gene>
    <name evidence="4" type="ORF">NQ317_000659</name>
</gene>
<reference evidence="4" key="1">
    <citation type="journal article" date="2023" name="Insect Mol. Biol.">
        <title>Genome sequencing provides insights into the evolution of gene families encoding plant cell wall-degrading enzymes in longhorned beetles.</title>
        <authorList>
            <person name="Shin N.R."/>
            <person name="Okamura Y."/>
            <person name="Kirsch R."/>
            <person name="Pauchet Y."/>
        </authorList>
    </citation>
    <scope>NUCLEOTIDE SEQUENCE</scope>
    <source>
        <strain evidence="4">MMC_N1</strain>
    </source>
</reference>
<keyword evidence="2" id="KW-0479">Metal-binding</keyword>
<comment type="cofactor">
    <cofactor evidence="1">
        <name>a divalent metal cation</name>
        <dbReference type="ChEBI" id="CHEBI:60240"/>
    </cofactor>
</comment>
<protein>
    <recommendedName>
        <fullName evidence="3">DDE Tnp4 domain-containing protein</fullName>
    </recommendedName>
</protein>
<dbReference type="PANTHER" id="PTHR23080:SF141">
    <property type="entry name" value="TRANSPOSASE HELIX-TURN-HELIX DOMAIN-CONTAINING PROTEIN"/>
    <property type="match status" value="1"/>
</dbReference>
<keyword evidence="5" id="KW-1185">Reference proteome</keyword>
<dbReference type="PANTHER" id="PTHR23080">
    <property type="entry name" value="THAP DOMAIN PROTEIN"/>
    <property type="match status" value="1"/>
</dbReference>
<name>A0ABQ9J2P6_9CUCU</name>
<evidence type="ECO:0000259" key="3">
    <source>
        <dbReference type="Pfam" id="PF13359"/>
    </source>
</evidence>
<accession>A0ABQ9J2P6</accession>
<comment type="caution">
    <text evidence="4">The sequence shown here is derived from an EMBL/GenBank/DDBJ whole genome shotgun (WGS) entry which is preliminary data.</text>
</comment>
<evidence type="ECO:0000313" key="4">
    <source>
        <dbReference type="EMBL" id="KAJ8972013.1"/>
    </source>
</evidence>
<organism evidence="4 5">
    <name type="scientific">Molorchus minor</name>
    <dbReference type="NCBI Taxonomy" id="1323400"/>
    <lineage>
        <taxon>Eukaryota</taxon>
        <taxon>Metazoa</taxon>
        <taxon>Ecdysozoa</taxon>
        <taxon>Arthropoda</taxon>
        <taxon>Hexapoda</taxon>
        <taxon>Insecta</taxon>
        <taxon>Pterygota</taxon>
        <taxon>Neoptera</taxon>
        <taxon>Endopterygota</taxon>
        <taxon>Coleoptera</taxon>
        <taxon>Polyphaga</taxon>
        <taxon>Cucujiformia</taxon>
        <taxon>Chrysomeloidea</taxon>
        <taxon>Cerambycidae</taxon>
        <taxon>Lamiinae</taxon>
        <taxon>Monochamini</taxon>
        <taxon>Molorchus</taxon>
    </lineage>
</organism>
<dbReference type="Pfam" id="PF13359">
    <property type="entry name" value="DDE_Tnp_4"/>
    <property type="match status" value="1"/>
</dbReference>
<evidence type="ECO:0000256" key="1">
    <source>
        <dbReference type="ARBA" id="ARBA00001968"/>
    </source>
</evidence>
<dbReference type="InterPro" id="IPR027806">
    <property type="entry name" value="HARBI1_dom"/>
</dbReference>
<feature type="domain" description="DDE Tnp4" evidence="3">
    <location>
        <begin position="101"/>
        <end position="148"/>
    </location>
</feature>
<evidence type="ECO:0000313" key="5">
    <source>
        <dbReference type="Proteomes" id="UP001162164"/>
    </source>
</evidence>
<sequence>MDIGVQVNTSAIQTISQLISTDEQLNSITGLHSFKLLDTIEQLFCQFYLVACHHKHANLFFYMIPIISRVLSPAIFFPSKEEILSNLPKCFNNYSNVRIVLDCTEISVQKPKCLCCRVKTYSHYKSGQTLKFLVGVSPAGLITFVSRIMAAEHQINQFLNKVI</sequence>
<evidence type="ECO:0000256" key="2">
    <source>
        <dbReference type="ARBA" id="ARBA00022723"/>
    </source>
</evidence>
<dbReference type="Proteomes" id="UP001162164">
    <property type="component" value="Unassembled WGS sequence"/>
</dbReference>
<dbReference type="EMBL" id="JAPWTJ010001399">
    <property type="protein sequence ID" value="KAJ8972013.1"/>
    <property type="molecule type" value="Genomic_DNA"/>
</dbReference>